<dbReference type="EMBL" id="JBBPEH010000014">
    <property type="protein sequence ID" value="KAK7530306.1"/>
    <property type="molecule type" value="Genomic_DNA"/>
</dbReference>
<name>A0ABR1L4Z2_9PEZI</name>
<gene>
    <name evidence="2" type="ORF">J3D65DRAFT_688094</name>
</gene>
<feature type="domain" description="C2H2-type" evidence="1">
    <location>
        <begin position="55"/>
        <end position="80"/>
    </location>
</feature>
<feature type="domain" description="C2H2-type" evidence="1">
    <location>
        <begin position="237"/>
        <end position="261"/>
    </location>
</feature>
<evidence type="ECO:0000259" key="1">
    <source>
        <dbReference type="SMART" id="SM00355"/>
    </source>
</evidence>
<evidence type="ECO:0000313" key="3">
    <source>
        <dbReference type="Proteomes" id="UP001360953"/>
    </source>
</evidence>
<reference evidence="2 3" key="1">
    <citation type="submission" date="2024-04" db="EMBL/GenBank/DDBJ databases">
        <title>Phyllosticta paracitricarpa is synonymous to the EU quarantine fungus P. citricarpa based on phylogenomic analyses.</title>
        <authorList>
            <consortium name="Lawrence Berkeley National Laboratory"/>
            <person name="Van ingen-buijs V.A."/>
            <person name="Van westerhoven A.C."/>
            <person name="Haridas S."/>
            <person name="Skiadas P."/>
            <person name="Martin F."/>
            <person name="Groenewald J.Z."/>
            <person name="Crous P.W."/>
            <person name="Seidl M.F."/>
        </authorList>
    </citation>
    <scope>NUCLEOTIDE SEQUENCE [LARGE SCALE GENOMIC DNA]</scope>
    <source>
        <strain evidence="2 3">CPC 17464</strain>
    </source>
</reference>
<proteinExistence type="predicted"/>
<sequence length="292" mass="32832">MFAVESASLPSIFSPPPPYLGNHPIEYSSPYFNLDFSAGSTAGGPKLESSVFDAFECKRCQRMFVSRSAREAHWEDSSNHFICLALHANGQRCTFDGESIEQLLNHYLAAHEFHSCRGCLQVFVDFKVYMSHLDEVFACEECQQHHSSEHEVQQHMITHRPHDIPCWACSKPLPRICDVLLHLEQGNCPSGIDSFHLNSIAASFYPSWAYVDPAYREDLRLGIDLASVYKRENPQPFLCPGLGCGSKFAKFHALVQHVEMGKCPASIEEGIIANVLEWMEHKVAMVGKDSLI</sequence>
<feature type="domain" description="C2H2-type" evidence="1">
    <location>
        <begin position="137"/>
        <end position="159"/>
    </location>
</feature>
<keyword evidence="3" id="KW-1185">Reference proteome</keyword>
<accession>A0ABR1L4Z2</accession>
<dbReference type="Proteomes" id="UP001360953">
    <property type="component" value="Unassembled WGS sequence"/>
</dbReference>
<dbReference type="SMART" id="SM00355">
    <property type="entry name" value="ZnF_C2H2"/>
    <property type="match status" value="3"/>
</dbReference>
<dbReference type="InterPro" id="IPR013087">
    <property type="entry name" value="Znf_C2H2_type"/>
</dbReference>
<dbReference type="GeneID" id="92036767"/>
<evidence type="ECO:0000313" key="2">
    <source>
        <dbReference type="EMBL" id="KAK7530306.1"/>
    </source>
</evidence>
<dbReference type="RefSeq" id="XP_066650545.1">
    <property type="nucleotide sequence ID" value="XM_066803861.1"/>
</dbReference>
<protein>
    <recommendedName>
        <fullName evidence="1">C2H2-type domain-containing protein</fullName>
    </recommendedName>
</protein>
<comment type="caution">
    <text evidence="2">The sequence shown here is derived from an EMBL/GenBank/DDBJ whole genome shotgun (WGS) entry which is preliminary data.</text>
</comment>
<organism evidence="2 3">
    <name type="scientific">Phyllosticta citribraziliensis</name>
    <dbReference type="NCBI Taxonomy" id="989973"/>
    <lineage>
        <taxon>Eukaryota</taxon>
        <taxon>Fungi</taxon>
        <taxon>Dikarya</taxon>
        <taxon>Ascomycota</taxon>
        <taxon>Pezizomycotina</taxon>
        <taxon>Dothideomycetes</taxon>
        <taxon>Dothideomycetes incertae sedis</taxon>
        <taxon>Botryosphaeriales</taxon>
        <taxon>Phyllostictaceae</taxon>
        <taxon>Phyllosticta</taxon>
    </lineage>
</organism>